<dbReference type="Proteomes" id="UP000291469">
    <property type="component" value="Chromosome"/>
</dbReference>
<dbReference type="InterPro" id="IPR051922">
    <property type="entry name" value="Bact_Sporulation_Assoc"/>
</dbReference>
<dbReference type="InterPro" id="IPR001434">
    <property type="entry name" value="OmcB-like_DUF11"/>
</dbReference>
<dbReference type="InterPro" id="IPR047589">
    <property type="entry name" value="DUF11_rpt"/>
</dbReference>
<dbReference type="InterPro" id="IPR011050">
    <property type="entry name" value="Pectin_lyase_fold/virulence"/>
</dbReference>
<dbReference type="AlphaFoldDB" id="A0A411YF09"/>
<accession>A0A411YF09</accession>
<feature type="domain" description="DUF11" evidence="3">
    <location>
        <begin position="587"/>
        <end position="691"/>
    </location>
</feature>
<evidence type="ECO:0000256" key="1">
    <source>
        <dbReference type="SAM" id="MobiDB-lite"/>
    </source>
</evidence>
<feature type="transmembrane region" description="Helical" evidence="2">
    <location>
        <begin position="70"/>
        <end position="89"/>
    </location>
</feature>
<evidence type="ECO:0000256" key="2">
    <source>
        <dbReference type="SAM" id="Phobius"/>
    </source>
</evidence>
<dbReference type="InterPro" id="IPR013783">
    <property type="entry name" value="Ig-like_fold"/>
</dbReference>
<feature type="compositionally biased region" description="Basic and acidic residues" evidence="1">
    <location>
        <begin position="547"/>
        <end position="562"/>
    </location>
</feature>
<dbReference type="InterPro" id="IPR007253">
    <property type="entry name" value="Cell_wall-bd_2"/>
</dbReference>
<dbReference type="InterPro" id="IPR059226">
    <property type="entry name" value="Choice_anch_Q_dom"/>
</dbReference>
<keyword evidence="2" id="KW-1133">Transmembrane helix</keyword>
<name>A0A411YF09_9ACTN</name>
<dbReference type="EMBL" id="CP036402">
    <property type="protein sequence ID" value="QBI19779.1"/>
    <property type="molecule type" value="Genomic_DNA"/>
</dbReference>
<dbReference type="OrthoDB" id="9764271at2"/>
<organism evidence="4 5">
    <name type="scientific">Egibacter rhizosphaerae</name>
    <dbReference type="NCBI Taxonomy" id="1670831"/>
    <lineage>
        <taxon>Bacteria</taxon>
        <taxon>Bacillati</taxon>
        <taxon>Actinomycetota</taxon>
        <taxon>Nitriliruptoria</taxon>
        <taxon>Egibacterales</taxon>
        <taxon>Egibacteraceae</taxon>
        <taxon>Egibacter</taxon>
    </lineage>
</organism>
<dbReference type="GO" id="GO:0005975">
    <property type="term" value="P:carbohydrate metabolic process"/>
    <property type="evidence" value="ECO:0007669"/>
    <property type="project" value="UniProtKB-ARBA"/>
</dbReference>
<evidence type="ECO:0000259" key="3">
    <source>
        <dbReference type="Pfam" id="PF01345"/>
    </source>
</evidence>
<dbReference type="PANTHER" id="PTHR30032:SF1">
    <property type="entry name" value="N-ACETYLMURAMOYL-L-ALANINE AMIDASE LYTC"/>
    <property type="match status" value="1"/>
</dbReference>
<keyword evidence="2" id="KW-0812">Transmembrane</keyword>
<dbReference type="SUPFAM" id="SSF51126">
    <property type="entry name" value="Pectin lyase-like"/>
    <property type="match status" value="1"/>
</dbReference>
<feature type="region of interest" description="Disordered" evidence="1">
    <location>
        <begin position="322"/>
        <end position="355"/>
    </location>
</feature>
<feature type="region of interest" description="Disordered" evidence="1">
    <location>
        <begin position="533"/>
        <end position="566"/>
    </location>
</feature>
<dbReference type="Pfam" id="PF04122">
    <property type="entry name" value="CW_binding_2"/>
    <property type="match status" value="3"/>
</dbReference>
<reference evidence="4 5" key="1">
    <citation type="submission" date="2019-01" db="EMBL/GenBank/DDBJ databases">
        <title>Egibacter rhizosphaerae EGI 80759T.</title>
        <authorList>
            <person name="Chen D.-D."/>
            <person name="Tian Y."/>
            <person name="Jiao J.-Y."/>
            <person name="Zhang X.-T."/>
            <person name="Zhang Y.-G."/>
            <person name="Zhang Y."/>
            <person name="Xiao M."/>
            <person name="Shu W.-S."/>
            <person name="Li W.-J."/>
        </authorList>
    </citation>
    <scope>NUCLEOTIDE SEQUENCE [LARGE SCALE GENOMIC DNA]</scope>
    <source>
        <strain evidence="4 5">EGI 80759</strain>
    </source>
</reference>
<gene>
    <name evidence="4" type="ORF">ER308_09585</name>
</gene>
<dbReference type="PANTHER" id="PTHR30032">
    <property type="entry name" value="N-ACETYLMURAMOYL-L-ALANINE AMIDASE-RELATED"/>
    <property type="match status" value="1"/>
</dbReference>
<dbReference type="Pfam" id="PF01345">
    <property type="entry name" value="DUF11"/>
    <property type="match status" value="1"/>
</dbReference>
<dbReference type="NCBIfam" id="NF041518">
    <property type="entry name" value="choice_anch_Q"/>
    <property type="match status" value="1"/>
</dbReference>
<proteinExistence type="predicted"/>
<dbReference type="Gene3D" id="3.40.50.12090">
    <property type="match status" value="1"/>
</dbReference>
<protein>
    <submittedName>
        <fullName evidence="4">DUF11 domain-containing protein</fullName>
    </submittedName>
</protein>
<evidence type="ECO:0000313" key="5">
    <source>
        <dbReference type="Proteomes" id="UP000291469"/>
    </source>
</evidence>
<sequence>MPRPRRAATPRYPGAVPVSRFRRPSPMPGRWLTSLDVRAGLRLAIRDRVKGETMQAPGHTTTSQRHGPTLLAFGVIAGALALMIAGLVATAPEARADETFEVDTTDDTSTCDDDECSLRGAILEANDSPDDAATIVLEDETYPLTLAAGVDSGEYGDLEIASDITVQGAGQDETVIDANPLGQQYRVFTVHHGADLSLDGVQVTNGGTANDGGGTLVHGDASLTLEDSRVTGNMAGGNGGGIAVAAPSPAPEMTISEDSLVDENEAEGLGGGIALQALEGGISASISNSTISDNSAEAGGGIALLGLGDLSPELSLDGTVLEDNEASGPGGAVTNGVRHDGGLEPGGHIDVSNSAFRGNSATGGFASGGAIASFTPEDQESRTVEIAHSVFADNSSSGAGGALAQNGGQLSLLNTTVSGNSTDQHAAAIANQGSDDAAGSTLDLTHVTIADNVLEHGEPVAGVIANAEGEQVSLLATIIADNEATGGVNAPNCVGDITSLGDNLEDADTCDLGETGDLTDTDPDLDDLALNAPGDTETHALPSDSPAVEHMDGCGATDDQRGVSRPQGAACDIGAYEREVADPEVGLGVDKSAPNQVLVGDEFDYEIEVTNEGDVTAEGATLTDTLPAQVAFESVDPSGDCSEAGGEVTCDLGDLSPGESTTVTITVTAETQTSSATNEAIADSDTTDPAQDSEDVWIGFTTPCPADDFPTGTDRIAGDDRFDTAIETSEECYDDGEASAVVLTRADIFPDALSGTPLAVQEDAPLLFSMPERLHAGTAAELERVLPAGNNVYLLGQTAALSEEVEERVEELGYNAIRIGGADRYETATEIVEHGLNDPGALLLATGVDFPDPLAGATGEAIDGGVLLTRGERMADDTQDYLDSRTDDPDVYAMGGPAAEAAPDATPIVGADRYETAIDVAEEFFSSPESVGIATGGDFADALSGGVQLGKLGGPMLLVRQDALPPVVETYLEDRADDIERALIFGGPAAVSSDVEQAVEDAIDP</sequence>
<evidence type="ECO:0000313" key="4">
    <source>
        <dbReference type="EMBL" id="QBI19779.1"/>
    </source>
</evidence>
<keyword evidence="5" id="KW-1185">Reference proteome</keyword>
<dbReference type="Gene3D" id="2.60.40.10">
    <property type="entry name" value="Immunoglobulins"/>
    <property type="match status" value="1"/>
</dbReference>
<dbReference type="InterPro" id="IPR006626">
    <property type="entry name" value="PbH1"/>
</dbReference>
<dbReference type="SMART" id="SM00710">
    <property type="entry name" value="PbH1"/>
    <property type="match status" value="6"/>
</dbReference>
<keyword evidence="2" id="KW-0472">Membrane</keyword>
<dbReference type="KEGG" id="erz:ER308_09585"/>
<dbReference type="NCBIfam" id="TIGR01451">
    <property type="entry name" value="B_ant_repeat"/>
    <property type="match status" value="1"/>
</dbReference>